<feature type="transmembrane region" description="Helical" evidence="1">
    <location>
        <begin position="41"/>
        <end position="63"/>
    </location>
</feature>
<feature type="transmembrane region" description="Helical" evidence="1">
    <location>
        <begin position="12"/>
        <end position="35"/>
    </location>
</feature>
<reference evidence="2 3" key="1">
    <citation type="submission" date="2018-06" db="EMBL/GenBank/DDBJ databases">
        <authorList>
            <consortium name="Pathogen Informatics"/>
            <person name="Doyle S."/>
        </authorList>
    </citation>
    <scope>NUCLEOTIDE SEQUENCE [LARGE SCALE GENOMIC DNA]</scope>
    <source>
        <strain evidence="2 3">NCTC13645</strain>
    </source>
</reference>
<keyword evidence="1" id="KW-0472">Membrane</keyword>
<name>A0A380NWS1_WEIVI</name>
<evidence type="ECO:0000313" key="3">
    <source>
        <dbReference type="Proteomes" id="UP000254621"/>
    </source>
</evidence>
<evidence type="ECO:0000313" key="2">
    <source>
        <dbReference type="EMBL" id="SUP52431.1"/>
    </source>
</evidence>
<proteinExistence type="predicted"/>
<sequence length="64" mass="7126">MKHNTLEWVIFTLKSVVSALFFVFAFYGAMGLWLLTQQTTINQAALAGIWTQHTLAAVIGVSLR</sequence>
<evidence type="ECO:0000256" key="1">
    <source>
        <dbReference type="SAM" id="Phobius"/>
    </source>
</evidence>
<protein>
    <submittedName>
        <fullName evidence="2">Uncharacterized protein</fullName>
    </submittedName>
</protein>
<keyword evidence="1" id="KW-0812">Transmembrane</keyword>
<dbReference type="AlphaFoldDB" id="A0A380NWS1"/>
<dbReference type="Proteomes" id="UP000254621">
    <property type="component" value="Unassembled WGS sequence"/>
</dbReference>
<organism evidence="2 3">
    <name type="scientific">Weissella viridescens</name>
    <name type="common">Lactobacillus viridescens</name>
    <dbReference type="NCBI Taxonomy" id="1629"/>
    <lineage>
        <taxon>Bacteria</taxon>
        <taxon>Bacillati</taxon>
        <taxon>Bacillota</taxon>
        <taxon>Bacilli</taxon>
        <taxon>Lactobacillales</taxon>
        <taxon>Lactobacillaceae</taxon>
        <taxon>Weissella</taxon>
    </lineage>
</organism>
<dbReference type="EMBL" id="UHIV01000001">
    <property type="protein sequence ID" value="SUP52431.1"/>
    <property type="molecule type" value="Genomic_DNA"/>
</dbReference>
<accession>A0A380NWS1</accession>
<gene>
    <name evidence="2" type="ORF">NCTC13645_00316</name>
</gene>
<keyword evidence="1" id="KW-1133">Transmembrane helix</keyword>